<gene>
    <name evidence="2" type="ORF">GCM10011614_26360</name>
</gene>
<evidence type="ECO:0000313" key="2">
    <source>
        <dbReference type="EMBL" id="GGZ10185.1"/>
    </source>
</evidence>
<feature type="signal peptide" evidence="1">
    <location>
        <begin position="1"/>
        <end position="26"/>
    </location>
</feature>
<accession>A0A918PHL9</accession>
<keyword evidence="3" id="KW-1185">Reference proteome</keyword>
<evidence type="ECO:0000313" key="3">
    <source>
        <dbReference type="Proteomes" id="UP000648075"/>
    </source>
</evidence>
<dbReference type="EMBL" id="BMZA01000011">
    <property type="protein sequence ID" value="GGZ10185.1"/>
    <property type="molecule type" value="Genomic_DNA"/>
</dbReference>
<proteinExistence type="predicted"/>
<name>A0A918PHL9_9SPHN</name>
<feature type="chain" id="PRO_5037023307" evidence="1">
    <location>
        <begin position="27"/>
        <end position="221"/>
    </location>
</feature>
<dbReference type="AlphaFoldDB" id="A0A918PHL9"/>
<reference evidence="2" key="1">
    <citation type="journal article" date="2014" name="Int. J. Syst. Evol. Microbiol.">
        <title>Complete genome sequence of Corynebacterium casei LMG S-19264T (=DSM 44701T), isolated from a smear-ripened cheese.</title>
        <authorList>
            <consortium name="US DOE Joint Genome Institute (JGI-PGF)"/>
            <person name="Walter F."/>
            <person name="Albersmeier A."/>
            <person name="Kalinowski J."/>
            <person name="Ruckert C."/>
        </authorList>
    </citation>
    <scope>NUCLEOTIDE SEQUENCE</scope>
    <source>
        <strain evidence="2">KCTC 32255</strain>
    </source>
</reference>
<dbReference type="Proteomes" id="UP000648075">
    <property type="component" value="Unassembled WGS sequence"/>
</dbReference>
<protein>
    <submittedName>
        <fullName evidence="2">Uncharacterized protein</fullName>
    </submittedName>
</protein>
<sequence>MNWFLQRVAIMAGGVALAGMPAPAFAADDPAPANDPAVDPFAQAMAARSVADYARRTKDPYAMITAARMLAEIPVSDGDTAAGAEASFSPKALYAEARVLADGDATLLEQITVAESVARRGVMTSAFGSGLVRRVLSVDPRGAYQFSLDAKGGETLRLGAIGSPGTSLLIRMVDKSGKVVCLDDHGDYAPVCQLKPKANARYRVDILNKSPAKSQTVVLSN</sequence>
<evidence type="ECO:0000256" key="1">
    <source>
        <dbReference type="SAM" id="SignalP"/>
    </source>
</evidence>
<keyword evidence="1" id="KW-0732">Signal</keyword>
<reference evidence="2" key="2">
    <citation type="submission" date="2020-09" db="EMBL/GenBank/DDBJ databases">
        <authorList>
            <person name="Sun Q."/>
            <person name="Kim S."/>
        </authorList>
    </citation>
    <scope>NUCLEOTIDE SEQUENCE</scope>
    <source>
        <strain evidence="2">KCTC 32255</strain>
    </source>
</reference>
<organism evidence="2 3">
    <name type="scientific">Novosphingobium colocasiae</name>
    <dbReference type="NCBI Taxonomy" id="1256513"/>
    <lineage>
        <taxon>Bacteria</taxon>
        <taxon>Pseudomonadati</taxon>
        <taxon>Pseudomonadota</taxon>
        <taxon>Alphaproteobacteria</taxon>
        <taxon>Sphingomonadales</taxon>
        <taxon>Sphingomonadaceae</taxon>
        <taxon>Novosphingobium</taxon>
    </lineage>
</organism>
<dbReference type="RefSeq" id="WP_189621684.1">
    <property type="nucleotide sequence ID" value="NZ_BMZA01000011.1"/>
</dbReference>
<comment type="caution">
    <text evidence="2">The sequence shown here is derived from an EMBL/GenBank/DDBJ whole genome shotgun (WGS) entry which is preliminary data.</text>
</comment>